<dbReference type="EMBL" id="MLGG01000005">
    <property type="protein sequence ID" value="KAK1464901.1"/>
    <property type="molecule type" value="Genomic_DNA"/>
</dbReference>
<dbReference type="Proteomes" id="UP001239795">
    <property type="component" value="Unassembled WGS sequence"/>
</dbReference>
<gene>
    <name evidence="2" type="ORF">CMEL01_12256</name>
</gene>
<sequence length="96" mass="10653">MGKTSNTGPFPFLRLRRALYCQRDASSAVTSAISWPLECSKAIAHSTSSPTPSYAQRDARRPSQPFTGQSCRTESAFSKLVRRLAFQRWKGPSVLC</sequence>
<reference evidence="2 3" key="1">
    <citation type="submission" date="2016-10" db="EMBL/GenBank/DDBJ databases">
        <title>The genome sequence of Colletotrichum fioriniae PJ7.</title>
        <authorList>
            <person name="Baroncelli R."/>
        </authorList>
    </citation>
    <scope>NUCLEOTIDE SEQUENCE [LARGE SCALE GENOMIC DNA]</scope>
    <source>
        <strain evidence="2">Col 31</strain>
    </source>
</reference>
<evidence type="ECO:0000256" key="1">
    <source>
        <dbReference type="SAM" id="MobiDB-lite"/>
    </source>
</evidence>
<comment type="caution">
    <text evidence="2">The sequence shown here is derived from an EMBL/GenBank/DDBJ whole genome shotgun (WGS) entry which is preliminary data.</text>
</comment>
<protein>
    <submittedName>
        <fullName evidence="2">Uncharacterized protein</fullName>
    </submittedName>
</protein>
<proteinExistence type="predicted"/>
<evidence type="ECO:0000313" key="3">
    <source>
        <dbReference type="Proteomes" id="UP001239795"/>
    </source>
</evidence>
<feature type="compositionally biased region" description="Polar residues" evidence="1">
    <location>
        <begin position="45"/>
        <end position="54"/>
    </location>
</feature>
<evidence type="ECO:0000313" key="2">
    <source>
        <dbReference type="EMBL" id="KAK1464901.1"/>
    </source>
</evidence>
<organism evidence="2 3">
    <name type="scientific">Colletotrichum melonis</name>
    <dbReference type="NCBI Taxonomy" id="1209925"/>
    <lineage>
        <taxon>Eukaryota</taxon>
        <taxon>Fungi</taxon>
        <taxon>Dikarya</taxon>
        <taxon>Ascomycota</taxon>
        <taxon>Pezizomycotina</taxon>
        <taxon>Sordariomycetes</taxon>
        <taxon>Hypocreomycetidae</taxon>
        <taxon>Glomerellales</taxon>
        <taxon>Glomerellaceae</taxon>
        <taxon>Colletotrichum</taxon>
        <taxon>Colletotrichum acutatum species complex</taxon>
    </lineage>
</organism>
<dbReference type="AlphaFoldDB" id="A0AAI9UWE2"/>
<accession>A0AAI9UWE2</accession>
<feature type="region of interest" description="Disordered" evidence="1">
    <location>
        <begin position="45"/>
        <end position="70"/>
    </location>
</feature>
<keyword evidence="3" id="KW-1185">Reference proteome</keyword>
<name>A0AAI9UWE2_9PEZI</name>